<dbReference type="PROSITE" id="PS50041">
    <property type="entry name" value="C_TYPE_LECTIN_2"/>
    <property type="match status" value="3"/>
</dbReference>
<dbReference type="Gene3D" id="3.10.100.10">
    <property type="entry name" value="Mannose-Binding Protein A, subunit A"/>
    <property type="match status" value="3"/>
</dbReference>
<dbReference type="AlphaFoldDB" id="K1QXW1"/>
<evidence type="ECO:0000259" key="1">
    <source>
        <dbReference type="PROSITE" id="PS50041"/>
    </source>
</evidence>
<sequence length="728" mass="84017">MLQAMHPDASKMPVVCMYGDDIQGCPTELQQRNATLKTHTGHCYEFEVRHTKDWNAAQKDCHSKGGTLVTVNDRAEQDFLMSALKAISFHGTGIWLGYNDMTHEGTFTWVTGETSTFTFWAHGQPHSHHKRRFILDSVSDEDCVLLKYSDSGHWHDYPCQKLDPLGIVKEHFPYVCEYGGAHVSNCPANLQQGNTLKVYQDHCYEFNLHHLTDWPHAANDCKSRGGTLVVVNDLAEQDFIISALKLFPFHGRGIWIGYTDAEKEGTWKWVTGETSTFTYWASGEPSRRRRFLLDADEDCAIMKYSDPAGHWNDIPCVKQDPLGLIHERYPYVCEYLQRATATTQPANADTSQPSTVPRGGGGDFHTCPKSLPHSPYLRTYNGHCYEFKLDGGLSWVEAESACRNHGGHLVSVNSPEERQFLLTTLFSMWFHGDYVLIGLTDSKREGTFVWSSGETTSFMDWAYGQPDQYIHGKKRFLVPIPPVPREEDCVGMRFKDWGHWHDVPCDRPFISPYICEYAETSEESIDPPKTTVATVPSTECKYNNEFEFYVCVHNILTIRHLKVIYLVRDPRGMFLSRARVGMLRWNELEEKSKMICEQIDNDIEEFNKLYTKYPSRLKRLAYENLCRNPIFVAGKMYQFLRLPYMEIVKYQIRNITTGPILKCSFCTKRGDALGNAYKWKKDIKEDRLKVIDKYCSNVYQKLAYRYLSYQQLKKVKETWQAHVDLMQV</sequence>
<reference evidence="2" key="1">
    <citation type="journal article" date="2012" name="Nature">
        <title>The oyster genome reveals stress adaptation and complexity of shell formation.</title>
        <authorList>
            <person name="Zhang G."/>
            <person name="Fang X."/>
            <person name="Guo X."/>
            <person name="Li L."/>
            <person name="Luo R."/>
            <person name="Xu F."/>
            <person name="Yang P."/>
            <person name="Zhang L."/>
            <person name="Wang X."/>
            <person name="Qi H."/>
            <person name="Xiong Z."/>
            <person name="Que H."/>
            <person name="Xie Y."/>
            <person name="Holland P.W."/>
            <person name="Paps J."/>
            <person name="Zhu Y."/>
            <person name="Wu F."/>
            <person name="Chen Y."/>
            <person name="Wang J."/>
            <person name="Peng C."/>
            <person name="Meng J."/>
            <person name="Yang L."/>
            <person name="Liu J."/>
            <person name="Wen B."/>
            <person name="Zhang N."/>
            <person name="Huang Z."/>
            <person name="Zhu Q."/>
            <person name="Feng Y."/>
            <person name="Mount A."/>
            <person name="Hedgecock D."/>
            <person name="Xu Z."/>
            <person name="Liu Y."/>
            <person name="Domazet-Loso T."/>
            <person name="Du Y."/>
            <person name="Sun X."/>
            <person name="Zhang S."/>
            <person name="Liu B."/>
            <person name="Cheng P."/>
            <person name="Jiang X."/>
            <person name="Li J."/>
            <person name="Fan D."/>
            <person name="Wang W."/>
            <person name="Fu W."/>
            <person name="Wang T."/>
            <person name="Wang B."/>
            <person name="Zhang J."/>
            <person name="Peng Z."/>
            <person name="Li Y."/>
            <person name="Li N."/>
            <person name="Wang J."/>
            <person name="Chen M."/>
            <person name="He Y."/>
            <person name="Tan F."/>
            <person name="Song X."/>
            <person name="Zheng Q."/>
            <person name="Huang R."/>
            <person name="Yang H."/>
            <person name="Du X."/>
            <person name="Chen L."/>
            <person name="Yang M."/>
            <person name="Gaffney P.M."/>
            <person name="Wang S."/>
            <person name="Luo L."/>
            <person name="She Z."/>
            <person name="Ming Y."/>
            <person name="Huang W."/>
            <person name="Zhang S."/>
            <person name="Huang B."/>
            <person name="Zhang Y."/>
            <person name="Qu T."/>
            <person name="Ni P."/>
            <person name="Miao G."/>
            <person name="Wang J."/>
            <person name="Wang Q."/>
            <person name="Steinberg C.E."/>
            <person name="Wang H."/>
            <person name="Li N."/>
            <person name="Qian L."/>
            <person name="Zhang G."/>
            <person name="Li Y."/>
            <person name="Yang H."/>
            <person name="Liu X."/>
            <person name="Wang J."/>
            <person name="Yin Y."/>
            <person name="Wang J."/>
        </authorList>
    </citation>
    <scope>NUCLEOTIDE SEQUENCE [LARGE SCALE GENOMIC DNA]</scope>
    <source>
        <strain evidence="2">05x7-T-G4-1.051#20</strain>
    </source>
</reference>
<keyword evidence="2" id="KW-0675">Receptor</keyword>
<accession>K1QXW1</accession>
<dbReference type="InterPro" id="IPR000863">
    <property type="entry name" value="Sulfotransferase_dom"/>
</dbReference>
<dbReference type="Pfam" id="PF00685">
    <property type="entry name" value="Sulfotransfer_1"/>
    <property type="match status" value="1"/>
</dbReference>
<dbReference type="GO" id="GO:0008146">
    <property type="term" value="F:sulfotransferase activity"/>
    <property type="evidence" value="ECO:0007669"/>
    <property type="project" value="InterPro"/>
</dbReference>
<gene>
    <name evidence="2" type="ORF">CGI_10025847</name>
</gene>
<dbReference type="EMBL" id="JH817066">
    <property type="protein sequence ID" value="EKC26386.1"/>
    <property type="molecule type" value="Genomic_DNA"/>
</dbReference>
<protein>
    <submittedName>
        <fullName evidence="2">Macrophage mannose receptor 1</fullName>
    </submittedName>
</protein>
<dbReference type="InterPro" id="IPR050111">
    <property type="entry name" value="C-type_lectin/snaclec_domain"/>
</dbReference>
<organism evidence="2">
    <name type="scientific">Magallana gigas</name>
    <name type="common">Pacific oyster</name>
    <name type="synonym">Crassostrea gigas</name>
    <dbReference type="NCBI Taxonomy" id="29159"/>
    <lineage>
        <taxon>Eukaryota</taxon>
        <taxon>Metazoa</taxon>
        <taxon>Spiralia</taxon>
        <taxon>Lophotrochozoa</taxon>
        <taxon>Mollusca</taxon>
        <taxon>Bivalvia</taxon>
        <taxon>Autobranchia</taxon>
        <taxon>Pteriomorphia</taxon>
        <taxon>Ostreida</taxon>
        <taxon>Ostreoidea</taxon>
        <taxon>Ostreidae</taxon>
        <taxon>Magallana</taxon>
    </lineage>
</organism>
<dbReference type="SUPFAM" id="SSF56436">
    <property type="entry name" value="C-type lectin-like"/>
    <property type="match status" value="3"/>
</dbReference>
<feature type="domain" description="C-type lectin" evidence="1">
    <location>
        <begin position="39"/>
        <end position="161"/>
    </location>
</feature>
<proteinExistence type="predicted"/>
<dbReference type="InterPro" id="IPR001304">
    <property type="entry name" value="C-type_lectin-like"/>
</dbReference>
<dbReference type="Gene3D" id="3.40.50.300">
    <property type="entry name" value="P-loop containing nucleotide triphosphate hydrolases"/>
    <property type="match status" value="1"/>
</dbReference>
<dbReference type="InParanoid" id="K1QXW1"/>
<dbReference type="Pfam" id="PF00059">
    <property type="entry name" value="Lectin_C"/>
    <property type="match status" value="3"/>
</dbReference>
<dbReference type="PANTHER" id="PTHR22803">
    <property type="entry name" value="MANNOSE, PHOSPHOLIPASE, LECTIN RECEPTOR RELATED"/>
    <property type="match status" value="1"/>
</dbReference>
<dbReference type="InterPro" id="IPR016186">
    <property type="entry name" value="C-type_lectin-like/link_sf"/>
</dbReference>
<dbReference type="SMART" id="SM00034">
    <property type="entry name" value="CLECT"/>
    <property type="match status" value="3"/>
</dbReference>
<dbReference type="SUPFAM" id="SSF52540">
    <property type="entry name" value="P-loop containing nucleoside triphosphate hydrolases"/>
    <property type="match status" value="1"/>
</dbReference>
<dbReference type="InterPro" id="IPR016187">
    <property type="entry name" value="CTDL_fold"/>
</dbReference>
<dbReference type="CDD" id="cd00037">
    <property type="entry name" value="CLECT"/>
    <property type="match status" value="3"/>
</dbReference>
<feature type="domain" description="C-type lectin" evidence="1">
    <location>
        <begin position="199"/>
        <end position="316"/>
    </location>
</feature>
<evidence type="ECO:0000313" key="2">
    <source>
        <dbReference type="EMBL" id="EKC26386.1"/>
    </source>
</evidence>
<dbReference type="InterPro" id="IPR027417">
    <property type="entry name" value="P-loop_NTPase"/>
</dbReference>
<name>K1QXW1_MAGGI</name>
<dbReference type="HOGENOM" id="CLU_380474_0_0_1"/>
<feature type="domain" description="C-type lectin" evidence="1">
    <location>
        <begin position="380"/>
        <end position="507"/>
    </location>
</feature>